<evidence type="ECO:0000313" key="5">
    <source>
        <dbReference type="Proteomes" id="UP000242188"/>
    </source>
</evidence>
<evidence type="ECO:0000256" key="2">
    <source>
        <dbReference type="SAM" id="SignalP"/>
    </source>
</evidence>
<comment type="caution">
    <text evidence="4">The sequence shown here is derived from an EMBL/GenBank/DDBJ whole genome shotgun (WGS) entry which is preliminary data.</text>
</comment>
<accession>A0A210Q860</accession>
<dbReference type="SMART" id="SM00131">
    <property type="entry name" value="KU"/>
    <property type="match status" value="1"/>
</dbReference>
<dbReference type="InterPro" id="IPR002223">
    <property type="entry name" value="Kunitz_BPTI"/>
</dbReference>
<dbReference type="EMBL" id="NEDP02004656">
    <property type="protein sequence ID" value="OWF44869.1"/>
    <property type="molecule type" value="Genomic_DNA"/>
</dbReference>
<feature type="chain" id="PRO_5012465286" evidence="2">
    <location>
        <begin position="25"/>
        <end position="150"/>
    </location>
</feature>
<protein>
    <submittedName>
        <fullName evidence="4">BPTI/Kunitz domain-containing protein</fullName>
    </submittedName>
</protein>
<dbReference type="AlphaFoldDB" id="A0A210Q860"/>
<dbReference type="SUPFAM" id="SSF57362">
    <property type="entry name" value="BPTI-like"/>
    <property type="match status" value="2"/>
</dbReference>
<dbReference type="GO" id="GO:0004867">
    <property type="term" value="F:serine-type endopeptidase inhibitor activity"/>
    <property type="evidence" value="ECO:0007669"/>
    <property type="project" value="InterPro"/>
</dbReference>
<organism evidence="4 5">
    <name type="scientific">Mizuhopecten yessoensis</name>
    <name type="common">Japanese scallop</name>
    <name type="synonym">Patinopecten yessoensis</name>
    <dbReference type="NCBI Taxonomy" id="6573"/>
    <lineage>
        <taxon>Eukaryota</taxon>
        <taxon>Metazoa</taxon>
        <taxon>Spiralia</taxon>
        <taxon>Lophotrochozoa</taxon>
        <taxon>Mollusca</taxon>
        <taxon>Bivalvia</taxon>
        <taxon>Autobranchia</taxon>
        <taxon>Pteriomorphia</taxon>
        <taxon>Pectinida</taxon>
        <taxon>Pectinoidea</taxon>
        <taxon>Pectinidae</taxon>
        <taxon>Mizuhopecten</taxon>
    </lineage>
</organism>
<dbReference type="PROSITE" id="PS50279">
    <property type="entry name" value="BPTI_KUNITZ_2"/>
    <property type="match status" value="2"/>
</dbReference>
<sequence length="150" mass="17521">MFNMAWLWALVWISLCMVLPMALSQRVSSLPNRCYREPEPASCKIGRPRYYFNVTTELCEYTRNTRCSGRRPTFFSTASQCMQRCGCRADADPGPCDGYSTRFYYNSRYRMCTPFVFGGCGGNFNNFKTFFECQWSCRPGFFSFDSDFEF</sequence>
<dbReference type="PANTHER" id="PTHR10083:SF374">
    <property type="entry name" value="BPTI_KUNITZ INHIBITOR DOMAIN-CONTAINING PROTEIN"/>
    <property type="match status" value="1"/>
</dbReference>
<keyword evidence="1" id="KW-1015">Disulfide bond</keyword>
<dbReference type="InterPro" id="IPR050098">
    <property type="entry name" value="TFPI/VKTCI-like"/>
</dbReference>
<dbReference type="CDD" id="cd00109">
    <property type="entry name" value="Kunitz-type"/>
    <property type="match status" value="1"/>
</dbReference>
<dbReference type="PANTHER" id="PTHR10083">
    <property type="entry name" value="KUNITZ-TYPE PROTEASE INHIBITOR-RELATED"/>
    <property type="match status" value="1"/>
</dbReference>
<evidence type="ECO:0000313" key="4">
    <source>
        <dbReference type="EMBL" id="OWF44869.1"/>
    </source>
</evidence>
<dbReference type="OrthoDB" id="4473401at2759"/>
<dbReference type="PRINTS" id="PR00759">
    <property type="entry name" value="BASICPTASE"/>
</dbReference>
<gene>
    <name evidence="4" type="ORF">KP79_PYT10032</name>
</gene>
<dbReference type="PROSITE" id="PS00280">
    <property type="entry name" value="BPTI_KUNITZ_1"/>
    <property type="match status" value="1"/>
</dbReference>
<keyword evidence="5" id="KW-1185">Reference proteome</keyword>
<dbReference type="InterPro" id="IPR036880">
    <property type="entry name" value="Kunitz_BPTI_sf"/>
</dbReference>
<evidence type="ECO:0000259" key="3">
    <source>
        <dbReference type="PROSITE" id="PS50279"/>
    </source>
</evidence>
<dbReference type="InterPro" id="IPR020901">
    <property type="entry name" value="Prtase_inh_Kunz-CS"/>
</dbReference>
<name>A0A210Q860_MIZYE</name>
<proteinExistence type="predicted"/>
<keyword evidence="2" id="KW-0732">Signal</keyword>
<feature type="signal peptide" evidence="2">
    <location>
        <begin position="1"/>
        <end position="24"/>
    </location>
</feature>
<dbReference type="Pfam" id="PF00014">
    <property type="entry name" value="Kunitz_BPTI"/>
    <property type="match status" value="2"/>
</dbReference>
<feature type="domain" description="BPTI/Kunitz inhibitor" evidence="3">
    <location>
        <begin position="34"/>
        <end position="85"/>
    </location>
</feature>
<dbReference type="Gene3D" id="4.10.410.10">
    <property type="entry name" value="Pancreatic trypsin inhibitor Kunitz domain"/>
    <property type="match status" value="2"/>
</dbReference>
<dbReference type="GO" id="GO:0005615">
    <property type="term" value="C:extracellular space"/>
    <property type="evidence" value="ECO:0007669"/>
    <property type="project" value="TreeGrafter"/>
</dbReference>
<reference evidence="4 5" key="1">
    <citation type="journal article" date="2017" name="Nat. Ecol. Evol.">
        <title>Scallop genome provides insights into evolution of bilaterian karyotype and development.</title>
        <authorList>
            <person name="Wang S."/>
            <person name="Zhang J."/>
            <person name="Jiao W."/>
            <person name="Li J."/>
            <person name="Xun X."/>
            <person name="Sun Y."/>
            <person name="Guo X."/>
            <person name="Huan P."/>
            <person name="Dong B."/>
            <person name="Zhang L."/>
            <person name="Hu X."/>
            <person name="Sun X."/>
            <person name="Wang J."/>
            <person name="Zhao C."/>
            <person name="Wang Y."/>
            <person name="Wang D."/>
            <person name="Huang X."/>
            <person name="Wang R."/>
            <person name="Lv J."/>
            <person name="Li Y."/>
            <person name="Zhang Z."/>
            <person name="Liu B."/>
            <person name="Lu W."/>
            <person name="Hui Y."/>
            <person name="Liang J."/>
            <person name="Zhou Z."/>
            <person name="Hou R."/>
            <person name="Li X."/>
            <person name="Liu Y."/>
            <person name="Li H."/>
            <person name="Ning X."/>
            <person name="Lin Y."/>
            <person name="Zhao L."/>
            <person name="Xing Q."/>
            <person name="Dou J."/>
            <person name="Li Y."/>
            <person name="Mao J."/>
            <person name="Guo H."/>
            <person name="Dou H."/>
            <person name="Li T."/>
            <person name="Mu C."/>
            <person name="Jiang W."/>
            <person name="Fu Q."/>
            <person name="Fu X."/>
            <person name="Miao Y."/>
            <person name="Liu J."/>
            <person name="Yu Q."/>
            <person name="Li R."/>
            <person name="Liao H."/>
            <person name="Li X."/>
            <person name="Kong Y."/>
            <person name="Jiang Z."/>
            <person name="Chourrout D."/>
            <person name="Li R."/>
            <person name="Bao Z."/>
        </authorList>
    </citation>
    <scope>NUCLEOTIDE SEQUENCE [LARGE SCALE GENOMIC DNA]</scope>
    <source>
        <strain evidence="4 5">PY_sf001</strain>
    </source>
</reference>
<evidence type="ECO:0000256" key="1">
    <source>
        <dbReference type="ARBA" id="ARBA00023157"/>
    </source>
</evidence>
<feature type="domain" description="BPTI/Kunitz inhibitor" evidence="3">
    <location>
        <begin position="87"/>
        <end position="137"/>
    </location>
</feature>
<dbReference type="Proteomes" id="UP000242188">
    <property type="component" value="Unassembled WGS sequence"/>
</dbReference>